<name>A0A5N5WPK3_9EURO</name>
<dbReference type="GO" id="GO:0005634">
    <property type="term" value="C:nucleus"/>
    <property type="evidence" value="ECO:0007669"/>
    <property type="project" value="UniProtKB-SubCell"/>
</dbReference>
<evidence type="ECO:0000256" key="4">
    <source>
        <dbReference type="ARBA" id="ARBA00023125"/>
    </source>
</evidence>
<keyword evidence="6" id="KW-0539">Nucleus</keyword>
<dbReference type="InterPro" id="IPR001138">
    <property type="entry name" value="Zn2Cys6_DnaBD"/>
</dbReference>
<keyword evidence="2" id="KW-0862">Zinc</keyword>
<comment type="subcellular location">
    <subcellularLocation>
        <location evidence="1">Nucleus</location>
    </subcellularLocation>
</comment>
<dbReference type="GO" id="GO:0008270">
    <property type="term" value="F:zinc ion binding"/>
    <property type="evidence" value="ECO:0007669"/>
    <property type="project" value="InterPro"/>
</dbReference>
<evidence type="ECO:0000256" key="7">
    <source>
        <dbReference type="SAM" id="MobiDB-lite"/>
    </source>
</evidence>
<dbReference type="PANTHER" id="PTHR31845">
    <property type="entry name" value="FINGER DOMAIN PROTEIN, PUTATIVE-RELATED"/>
    <property type="match status" value="1"/>
</dbReference>
<organism evidence="9 10">
    <name type="scientific">Aspergillus leporis</name>
    <dbReference type="NCBI Taxonomy" id="41062"/>
    <lineage>
        <taxon>Eukaryota</taxon>
        <taxon>Fungi</taxon>
        <taxon>Dikarya</taxon>
        <taxon>Ascomycota</taxon>
        <taxon>Pezizomycotina</taxon>
        <taxon>Eurotiomycetes</taxon>
        <taxon>Eurotiomycetidae</taxon>
        <taxon>Eurotiales</taxon>
        <taxon>Aspergillaceae</taxon>
        <taxon>Aspergillus</taxon>
        <taxon>Aspergillus subgen. Circumdati</taxon>
    </lineage>
</organism>
<dbReference type="SMART" id="SM00066">
    <property type="entry name" value="GAL4"/>
    <property type="match status" value="1"/>
</dbReference>
<feature type="region of interest" description="Disordered" evidence="7">
    <location>
        <begin position="584"/>
        <end position="609"/>
    </location>
</feature>
<dbReference type="PANTHER" id="PTHR31845:SF38">
    <property type="entry name" value="TRANSCRIPTION FACTOR, PUTATIVE (AFU_ORTHOLOGUE AFUA_7G00410)-RELATED"/>
    <property type="match status" value="1"/>
</dbReference>
<evidence type="ECO:0000256" key="5">
    <source>
        <dbReference type="ARBA" id="ARBA00023163"/>
    </source>
</evidence>
<dbReference type="GO" id="GO:0009893">
    <property type="term" value="P:positive regulation of metabolic process"/>
    <property type="evidence" value="ECO:0007669"/>
    <property type="project" value="UniProtKB-ARBA"/>
</dbReference>
<reference evidence="9 10" key="1">
    <citation type="submission" date="2019-04" db="EMBL/GenBank/DDBJ databases">
        <title>Friends and foes A comparative genomics study of 23 Aspergillus species from section Flavi.</title>
        <authorList>
            <consortium name="DOE Joint Genome Institute"/>
            <person name="Kjaerbolling I."/>
            <person name="Vesth T."/>
            <person name="Frisvad J.C."/>
            <person name="Nybo J.L."/>
            <person name="Theobald S."/>
            <person name="Kildgaard S."/>
            <person name="Isbrandt T."/>
            <person name="Kuo A."/>
            <person name="Sato A."/>
            <person name="Lyhne E.K."/>
            <person name="Kogle M.E."/>
            <person name="Wiebenga A."/>
            <person name="Kun R.S."/>
            <person name="Lubbers R.J."/>
            <person name="Makela M.R."/>
            <person name="Barry K."/>
            <person name="Chovatia M."/>
            <person name="Clum A."/>
            <person name="Daum C."/>
            <person name="Haridas S."/>
            <person name="He G."/>
            <person name="LaButti K."/>
            <person name="Lipzen A."/>
            <person name="Mondo S."/>
            <person name="Riley R."/>
            <person name="Salamov A."/>
            <person name="Simmons B.A."/>
            <person name="Magnuson J.K."/>
            <person name="Henrissat B."/>
            <person name="Mortensen U.H."/>
            <person name="Larsen T.O."/>
            <person name="Devries R.P."/>
            <person name="Grigoriev I.V."/>
            <person name="Machida M."/>
            <person name="Baker S.E."/>
            <person name="Andersen M.R."/>
        </authorList>
    </citation>
    <scope>NUCLEOTIDE SEQUENCE [LARGE SCALE GENOMIC DNA]</scope>
    <source>
        <strain evidence="9 10">CBS 151.66</strain>
    </source>
</reference>
<dbReference type="CDD" id="cd00067">
    <property type="entry name" value="GAL4"/>
    <property type="match status" value="1"/>
</dbReference>
<keyword evidence="10" id="KW-1185">Reference proteome</keyword>
<dbReference type="InterPro" id="IPR051089">
    <property type="entry name" value="prtT"/>
</dbReference>
<dbReference type="Proteomes" id="UP000326565">
    <property type="component" value="Unassembled WGS sequence"/>
</dbReference>
<evidence type="ECO:0000313" key="9">
    <source>
        <dbReference type="EMBL" id="KAB8068982.1"/>
    </source>
</evidence>
<keyword evidence="3" id="KW-0805">Transcription regulation</keyword>
<proteinExistence type="predicted"/>
<dbReference type="GO" id="GO:0000976">
    <property type="term" value="F:transcription cis-regulatory region binding"/>
    <property type="evidence" value="ECO:0007669"/>
    <property type="project" value="TreeGrafter"/>
</dbReference>
<feature type="compositionally biased region" description="Polar residues" evidence="7">
    <location>
        <begin position="81"/>
        <end position="92"/>
    </location>
</feature>
<dbReference type="AlphaFoldDB" id="A0A5N5WPK3"/>
<gene>
    <name evidence="9" type="ORF">BDV29DRAFT_199009</name>
</gene>
<dbReference type="GO" id="GO:0000981">
    <property type="term" value="F:DNA-binding transcription factor activity, RNA polymerase II-specific"/>
    <property type="evidence" value="ECO:0007669"/>
    <property type="project" value="InterPro"/>
</dbReference>
<keyword evidence="4" id="KW-0238">DNA-binding</keyword>
<dbReference type="OrthoDB" id="4454541at2759"/>
<protein>
    <recommendedName>
        <fullName evidence="8">Zn(2)-C6 fungal-type domain-containing protein</fullName>
    </recommendedName>
</protein>
<dbReference type="PROSITE" id="PS00463">
    <property type="entry name" value="ZN2_CY6_FUNGAL_1"/>
    <property type="match status" value="1"/>
</dbReference>
<evidence type="ECO:0000256" key="2">
    <source>
        <dbReference type="ARBA" id="ARBA00022833"/>
    </source>
</evidence>
<feature type="region of interest" description="Disordered" evidence="7">
    <location>
        <begin position="53"/>
        <end position="111"/>
    </location>
</feature>
<evidence type="ECO:0000256" key="1">
    <source>
        <dbReference type="ARBA" id="ARBA00004123"/>
    </source>
</evidence>
<keyword evidence="5" id="KW-0804">Transcription</keyword>
<feature type="domain" description="Zn(2)-C6 fungal-type" evidence="8">
    <location>
        <begin position="22"/>
        <end position="53"/>
    </location>
</feature>
<dbReference type="PROSITE" id="PS50048">
    <property type="entry name" value="ZN2_CY6_FUNGAL_2"/>
    <property type="match status" value="1"/>
</dbReference>
<sequence>MSERASEMIFRSGNIPVRFFKACRWCRKQKMRCDARNQVPCFRCRSAGRDCILDPMEDGRRRSERQRRTGTPPTRGHVVTSPWSHGSGLNTPESRERDYSPGSARDAAFGAPLDSLPESAALEDIRASQPTEQNGPESQQLSPNDMIAPVGAMHSMSVNLLGSNNIFMENSGNGDTKGDIVARGIVSEERARVMYERFMGGSKNFLPLFDPIRDTFDSIRSRSLFCFTVIIYLASRAVIDLRTDTHLQRVLQDEAQRLAEDSFFERPTKLETVQGMILLAAYSEKTWFSTALILRTALDSGLEKSLDTLLSKENVPRSSLSASMADRQLVWQTRTWLISFTLELDVASGTGRKSRIAEVDIMKLRKFLEYPLSLPCDMRTICIIELHQLRGQSRIIIENAPTINHIVSTELPAIMGRLQNWWTTWDEIHDNNGFHAGAFQRSSLKLMINYARIFVLCASLARIQKLQSTASNSEPETMEQSVLDLWQSLVTTIMDQLAFLITEPSYRCQLTWAPTYPALTIAFVTTFALRIARWRPTLINQDLLLDRVHHICGFLKQPPYPDIHRTVSIFVNYARALIASQRPHSDESADAPNISEHGDAHGILSRRPDTPMVTTSATGLAPLEDTSYRPGAAFQSDKDANVVSMPGGDKAAISRPPLSRFSGAMEAPNWTMSNPIADSFGLFEEGQNDLFDFLPMMPSMPQ</sequence>
<evidence type="ECO:0000256" key="3">
    <source>
        <dbReference type="ARBA" id="ARBA00023015"/>
    </source>
</evidence>
<dbReference type="EMBL" id="ML732363">
    <property type="protein sequence ID" value="KAB8068982.1"/>
    <property type="molecule type" value="Genomic_DNA"/>
</dbReference>
<evidence type="ECO:0000313" key="10">
    <source>
        <dbReference type="Proteomes" id="UP000326565"/>
    </source>
</evidence>
<dbReference type="CDD" id="cd12148">
    <property type="entry name" value="fungal_TF_MHR"/>
    <property type="match status" value="1"/>
</dbReference>
<dbReference type="Pfam" id="PF00172">
    <property type="entry name" value="Zn_clus"/>
    <property type="match status" value="1"/>
</dbReference>
<dbReference type="SUPFAM" id="SSF57701">
    <property type="entry name" value="Zn2/Cys6 DNA-binding domain"/>
    <property type="match status" value="1"/>
</dbReference>
<evidence type="ECO:0000259" key="8">
    <source>
        <dbReference type="PROSITE" id="PS50048"/>
    </source>
</evidence>
<dbReference type="Gene3D" id="4.10.240.10">
    <property type="entry name" value="Zn(2)-C6 fungal-type DNA-binding domain"/>
    <property type="match status" value="1"/>
</dbReference>
<dbReference type="InterPro" id="IPR036864">
    <property type="entry name" value="Zn2-C6_fun-type_DNA-bd_sf"/>
</dbReference>
<evidence type="ECO:0000256" key="6">
    <source>
        <dbReference type="ARBA" id="ARBA00023242"/>
    </source>
</evidence>
<accession>A0A5N5WPK3</accession>